<accession>W0LBC3</accession>
<evidence type="ECO:0000256" key="1">
    <source>
        <dbReference type="SAM" id="MobiDB-lite"/>
    </source>
</evidence>
<feature type="signal peptide" evidence="2">
    <location>
        <begin position="1"/>
        <end position="28"/>
    </location>
</feature>
<evidence type="ECO:0000313" key="4">
    <source>
        <dbReference type="Proteomes" id="UP000019030"/>
    </source>
</evidence>
<dbReference type="KEGG" id="sfo:Z042_08715"/>
<dbReference type="eggNOG" id="ENOG5033DGT">
    <property type="taxonomic scope" value="Bacteria"/>
</dbReference>
<proteinExistence type="predicted"/>
<evidence type="ECO:0000313" key="3">
    <source>
        <dbReference type="EMBL" id="AHG19694.1"/>
    </source>
</evidence>
<keyword evidence="4" id="KW-1185">Reference proteome</keyword>
<dbReference type="GO" id="GO:0016740">
    <property type="term" value="F:transferase activity"/>
    <property type="evidence" value="ECO:0007669"/>
    <property type="project" value="UniProtKB-KW"/>
</dbReference>
<dbReference type="OrthoDB" id="6481112at2"/>
<dbReference type="STRING" id="1441930.Z042_08715"/>
<dbReference type="EMBL" id="CP007044">
    <property type="protein sequence ID" value="AHG19694.1"/>
    <property type="molecule type" value="Genomic_DNA"/>
</dbReference>
<feature type="region of interest" description="Disordered" evidence="1">
    <location>
        <begin position="151"/>
        <end position="176"/>
    </location>
</feature>
<keyword evidence="3" id="KW-0808">Transferase</keyword>
<sequence length="287" mass="29305">MYSTKTFTLKKLVLALAIAGYAMNSAYAVLTNPTGTIQGRAPVLSAPSNNAPQTVDLSSNAAGDNLSTGDTITLSYAYADLDGDADNSTSQVHWYYVKEGVETEITGSILNTPATESTPGTSVLTIPAIALGAEAIKVVIQEYSASGAPRAGQTITVNDTSEGGGGTVTPPGPIMPGGNVTPGIYLSTDTAFANNLIGSATNLNVGDTYVFRLWDSAAAGATDLTSSVSYNWRLVGTSATTNTTAPAEGFDTQTTDGNFTIPANTDGTLLTGSADGVQGFSLAVDYN</sequence>
<dbReference type="InterPro" id="IPR047745">
    <property type="entry name" value="SinI-like"/>
</dbReference>
<name>W0LBC3_9GAMM</name>
<dbReference type="NCBIfam" id="NF040711">
    <property type="entry name" value="partner_SinI"/>
    <property type="match status" value="1"/>
</dbReference>
<reference evidence="3 4" key="2">
    <citation type="submission" date="2015-03" db="EMBL/GenBank/DDBJ databases">
        <authorList>
            <person name="Chan K.-G."/>
        </authorList>
    </citation>
    <scope>NUCLEOTIDE SEQUENCE [LARGE SCALE GENOMIC DNA]</scope>
    <source>
        <strain evidence="3 4">RB-25</strain>
    </source>
</reference>
<dbReference type="HOGENOM" id="CLU_071004_0_0_6"/>
<evidence type="ECO:0000256" key="2">
    <source>
        <dbReference type="SAM" id="SignalP"/>
    </source>
</evidence>
<dbReference type="AlphaFoldDB" id="W0LBC3"/>
<keyword evidence="2" id="KW-0732">Signal</keyword>
<reference evidence="3 4" key="1">
    <citation type="submission" date="2014-01" db="EMBL/GenBank/DDBJ databases">
        <title>Isolation of Serratia multitudinisentens RB-25 from Ex-Landfill site.</title>
        <authorList>
            <person name="Robson E.H.J."/>
        </authorList>
    </citation>
    <scope>NUCLEOTIDE SEQUENCE [LARGE SCALE GENOMIC DNA]</scope>
    <source>
        <strain evidence="3 4">RB-25</strain>
    </source>
</reference>
<dbReference type="RefSeq" id="WP_024911174.1">
    <property type="nucleotide sequence ID" value="NZ_CP007044.2"/>
</dbReference>
<feature type="chain" id="PRO_5004792390" evidence="2">
    <location>
        <begin position="29"/>
        <end position="287"/>
    </location>
</feature>
<organism evidence="3 4">
    <name type="scientific">Chania multitudinisentens RB-25</name>
    <dbReference type="NCBI Taxonomy" id="1441930"/>
    <lineage>
        <taxon>Bacteria</taxon>
        <taxon>Pseudomonadati</taxon>
        <taxon>Pseudomonadota</taxon>
        <taxon>Gammaproteobacteria</taxon>
        <taxon>Enterobacterales</taxon>
        <taxon>Yersiniaceae</taxon>
        <taxon>Chania</taxon>
    </lineage>
</organism>
<gene>
    <name evidence="3" type="ORF">Z042_08715</name>
</gene>
<dbReference type="Proteomes" id="UP000019030">
    <property type="component" value="Chromosome"/>
</dbReference>
<protein>
    <submittedName>
        <fullName evidence="3">Ornithine carbamoyltransferase</fullName>
    </submittedName>
</protein>
<dbReference type="PATRIC" id="fig|1441930.4.peg.1735"/>